<evidence type="ECO:0000313" key="4">
    <source>
        <dbReference type="EMBL" id="TDH73395.1"/>
    </source>
</evidence>
<comment type="similarity">
    <text evidence="1">Belongs to the DNA mismatch repair MutS family.</text>
</comment>
<reference evidence="4" key="2">
    <citation type="submission" date="2021-07" db="EMBL/GenBank/DDBJ databases">
        <authorList>
            <person name="Fletcher K."/>
        </authorList>
    </citation>
    <scope>NUCLEOTIDE SEQUENCE</scope>
    <source>
        <strain evidence="4">SF5</strain>
    </source>
</reference>
<dbReference type="KEGG" id="blac:94346168"/>
<dbReference type="OrthoDB" id="276261at2759"/>
<dbReference type="InterPro" id="IPR007861">
    <property type="entry name" value="DNA_mismatch_repair_MutS_clamp"/>
</dbReference>
<gene>
    <name evidence="4" type="ORF">CCR75_002400</name>
    <name evidence="3" type="ORF">CCR75_006644</name>
</gene>
<sequence>MEKANSPRVELNEEAVRLPRYDIPPPYRAVSFATVNDFRPSSKLSSSGGSRGSTLSEVTARLSFLIMAVAENRAREIGICAIDLVSPYELLLWTIIDSHSYVDTISLLEAYKPVEVLVVETSKTRKINEEITKRFAGSSCRVIPLARKYFKWVSDSGSYTFPYSNVGQTKGAEDIKRVMANNVDINIGRNYVAMASVACVMEYIEYIQGVYVVEKSMKVVISPSTQKLLMDQATISSLELVKGARERNDSQSLCKMLNSTQTSAGNRLLRSTMLQPTCHLKTMYLFLLRLIFFVAPTIVLPLNLSQARQEVVGIFLDNPAWFFDVMDQLHQFVDLDRLLSQLVLVPKAVTPRVSKIAIGSVIALKHTLGCLPKMVACLENTSLRLNQPCITRFRNQLKALLTCNLPSLRDEQFAKIKADIERIVNERVKVCHSAAQKRIQECFAVRAGVDGMLDVARRTYLDTIEKIHDIVHSYKENVGIPIRLNYTAKRGYHLSLPANTRDLPASFIERVTSKTVICCSTKALISLNVRLNEAVTAVYKLSSGVIQQLLDRIRPQSSTMHAMVESIALLDMLLR</sequence>
<evidence type="ECO:0000256" key="1">
    <source>
        <dbReference type="ARBA" id="ARBA00006271"/>
    </source>
</evidence>
<protein>
    <recommendedName>
        <fullName evidence="2">DNA mismatch repair protein MutS core domain-containing protein</fullName>
    </recommendedName>
</protein>
<dbReference type="SUPFAM" id="SSF48334">
    <property type="entry name" value="DNA repair protein MutS, domain III"/>
    <property type="match status" value="1"/>
</dbReference>
<comment type="caution">
    <text evidence="4">The sequence shown here is derived from an EMBL/GenBank/DDBJ whole genome shotgun (WGS) entry which is preliminary data.</text>
</comment>
<dbReference type="GO" id="GO:0140664">
    <property type="term" value="F:ATP-dependent DNA damage sensor activity"/>
    <property type="evidence" value="ECO:0007669"/>
    <property type="project" value="InterPro"/>
</dbReference>
<reference evidence="4 5" key="1">
    <citation type="journal article" date="2021" name="Genome Biol.">
        <title>AFLAP: assembly-free linkage analysis pipeline using k-mers from genome sequencing data.</title>
        <authorList>
            <person name="Fletcher K."/>
            <person name="Zhang L."/>
            <person name="Gil J."/>
            <person name="Han R."/>
            <person name="Cavanaugh K."/>
            <person name="Michelmore R."/>
        </authorList>
    </citation>
    <scope>NUCLEOTIDE SEQUENCE [LARGE SCALE GENOMIC DNA]</scope>
    <source>
        <strain evidence="4 5">SF5</strain>
    </source>
</reference>
<keyword evidence="5" id="KW-1185">Reference proteome</keyword>
<evidence type="ECO:0000259" key="2">
    <source>
        <dbReference type="SMART" id="SM00533"/>
    </source>
</evidence>
<dbReference type="InterPro" id="IPR036187">
    <property type="entry name" value="DNA_mismatch_repair_MutS_sf"/>
</dbReference>
<organism evidence="4 5">
    <name type="scientific">Bremia lactucae</name>
    <name type="common">Lettuce downy mildew</name>
    <dbReference type="NCBI Taxonomy" id="4779"/>
    <lineage>
        <taxon>Eukaryota</taxon>
        <taxon>Sar</taxon>
        <taxon>Stramenopiles</taxon>
        <taxon>Oomycota</taxon>
        <taxon>Peronosporomycetes</taxon>
        <taxon>Peronosporales</taxon>
        <taxon>Peronosporaceae</taxon>
        <taxon>Bremia</taxon>
    </lineage>
</organism>
<dbReference type="PANTHER" id="PTHR11361">
    <property type="entry name" value="DNA MISMATCH REPAIR PROTEIN MUTS FAMILY MEMBER"/>
    <property type="match status" value="1"/>
</dbReference>
<dbReference type="Proteomes" id="UP000294530">
    <property type="component" value="Unassembled WGS sequence"/>
</dbReference>
<name>A0A976IKD6_BRELC</name>
<dbReference type="EMBL" id="SHOA02000063">
    <property type="protein sequence ID" value="TDH71029.1"/>
    <property type="molecule type" value="Genomic_DNA"/>
</dbReference>
<dbReference type="RefSeq" id="XP_067822893.1">
    <property type="nucleotide sequence ID" value="XM_067960497.1"/>
</dbReference>
<feature type="domain" description="DNA mismatch repair protein MutS core" evidence="2">
    <location>
        <begin position="248"/>
        <end position="574"/>
    </location>
</feature>
<dbReference type="InterPro" id="IPR007696">
    <property type="entry name" value="DNA_mismatch_repair_MutS_core"/>
</dbReference>
<dbReference type="GO" id="GO:0006298">
    <property type="term" value="P:mismatch repair"/>
    <property type="evidence" value="ECO:0007669"/>
    <property type="project" value="InterPro"/>
</dbReference>
<dbReference type="GO" id="GO:0005634">
    <property type="term" value="C:nucleus"/>
    <property type="evidence" value="ECO:0007669"/>
    <property type="project" value="TreeGrafter"/>
</dbReference>
<dbReference type="Gene3D" id="1.10.1420.10">
    <property type="match status" value="2"/>
</dbReference>
<dbReference type="SMART" id="SM00533">
    <property type="entry name" value="MUTSd"/>
    <property type="match status" value="1"/>
</dbReference>
<dbReference type="GO" id="GO:0030983">
    <property type="term" value="F:mismatched DNA binding"/>
    <property type="evidence" value="ECO:0007669"/>
    <property type="project" value="InterPro"/>
</dbReference>
<accession>A0A976IKD6</accession>
<dbReference type="Pfam" id="PF05192">
    <property type="entry name" value="MutS_III"/>
    <property type="match status" value="2"/>
</dbReference>
<evidence type="ECO:0000313" key="3">
    <source>
        <dbReference type="EMBL" id="TDH71029.1"/>
    </source>
</evidence>
<dbReference type="AlphaFoldDB" id="A0A976IKD6"/>
<dbReference type="Pfam" id="PF05190">
    <property type="entry name" value="MutS_IV"/>
    <property type="match status" value="1"/>
</dbReference>
<dbReference type="GeneID" id="94346168"/>
<dbReference type="GO" id="GO:0007131">
    <property type="term" value="P:reciprocal meiotic recombination"/>
    <property type="evidence" value="ECO:0007669"/>
    <property type="project" value="TreeGrafter"/>
</dbReference>
<proteinExistence type="inferred from homology"/>
<dbReference type="InterPro" id="IPR045076">
    <property type="entry name" value="MutS"/>
</dbReference>
<dbReference type="InterPro" id="IPR036678">
    <property type="entry name" value="MutS_con_dom_sf"/>
</dbReference>
<dbReference type="Gene3D" id="3.30.420.110">
    <property type="entry name" value="MutS, connector domain"/>
    <property type="match status" value="1"/>
</dbReference>
<evidence type="ECO:0000313" key="5">
    <source>
        <dbReference type="Proteomes" id="UP000294530"/>
    </source>
</evidence>
<dbReference type="GO" id="GO:0005524">
    <property type="term" value="F:ATP binding"/>
    <property type="evidence" value="ECO:0007669"/>
    <property type="project" value="InterPro"/>
</dbReference>
<dbReference type="EMBL" id="SHOA02000036">
    <property type="protein sequence ID" value="TDH73395.1"/>
    <property type="molecule type" value="Genomic_DNA"/>
</dbReference>
<dbReference type="PANTHER" id="PTHR11361:SF21">
    <property type="entry name" value="MUTS PROTEIN HOMOLOG 4"/>
    <property type="match status" value="1"/>
</dbReference>